<dbReference type="InterPro" id="IPR044965">
    <property type="entry name" value="Glyco_hydro_17_plant"/>
</dbReference>
<feature type="signal peptide" evidence="5">
    <location>
        <begin position="1"/>
        <end position="26"/>
    </location>
</feature>
<evidence type="ECO:0000256" key="4">
    <source>
        <dbReference type="RuleBase" id="RU004335"/>
    </source>
</evidence>
<dbReference type="PANTHER" id="PTHR32227">
    <property type="entry name" value="GLUCAN ENDO-1,3-BETA-GLUCOSIDASE BG1-RELATED-RELATED"/>
    <property type="match status" value="1"/>
</dbReference>
<accession>A0A843XW51</accession>
<keyword evidence="3" id="KW-0326">Glycosidase</keyword>
<feature type="chain" id="PRO_5032484108" description="Glucan endo-1,3-beta-D-glucosidase" evidence="5">
    <location>
        <begin position="27"/>
        <end position="141"/>
    </location>
</feature>
<dbReference type="Gene3D" id="3.20.20.80">
    <property type="entry name" value="Glycosidases"/>
    <property type="match status" value="1"/>
</dbReference>
<keyword evidence="2" id="KW-0378">Hydrolase</keyword>
<evidence type="ECO:0000256" key="1">
    <source>
        <dbReference type="ARBA" id="ARBA00008773"/>
    </source>
</evidence>
<evidence type="ECO:0000256" key="3">
    <source>
        <dbReference type="ARBA" id="ARBA00023295"/>
    </source>
</evidence>
<evidence type="ECO:0008006" key="8">
    <source>
        <dbReference type="Google" id="ProtNLM"/>
    </source>
</evidence>
<dbReference type="InterPro" id="IPR000490">
    <property type="entry name" value="Glyco_hydro_17"/>
</dbReference>
<dbReference type="Proteomes" id="UP000652761">
    <property type="component" value="Unassembled WGS sequence"/>
</dbReference>
<protein>
    <recommendedName>
        <fullName evidence="8">Glucan endo-1,3-beta-D-glucosidase</fullName>
    </recommendedName>
</protein>
<comment type="similarity">
    <text evidence="1 4">Belongs to the glycosyl hydrolase 17 family.</text>
</comment>
<keyword evidence="7" id="KW-1185">Reference proteome</keyword>
<name>A0A843XW51_COLES</name>
<dbReference type="InterPro" id="IPR017853">
    <property type="entry name" value="GH"/>
</dbReference>
<sequence>MVAPTPPAPPLLLLLLLLLTTPLSSSFSLTAVGINYGQVANNLPSSTAITPLLCSLGMSRVKIYHTDPAVLRAFADTSVDIVLGIAGEYVAKVTDPDKALAWVKSNIAPFIPGTRISSVTVGNEFLTSNNTALICALLPAM</sequence>
<dbReference type="SUPFAM" id="SSF51445">
    <property type="entry name" value="(Trans)glycosidases"/>
    <property type="match status" value="1"/>
</dbReference>
<evidence type="ECO:0000256" key="5">
    <source>
        <dbReference type="SAM" id="SignalP"/>
    </source>
</evidence>
<dbReference type="GO" id="GO:0005975">
    <property type="term" value="P:carbohydrate metabolic process"/>
    <property type="evidence" value="ECO:0007669"/>
    <property type="project" value="InterPro"/>
</dbReference>
<organism evidence="6 7">
    <name type="scientific">Colocasia esculenta</name>
    <name type="common">Wild taro</name>
    <name type="synonym">Arum esculentum</name>
    <dbReference type="NCBI Taxonomy" id="4460"/>
    <lineage>
        <taxon>Eukaryota</taxon>
        <taxon>Viridiplantae</taxon>
        <taxon>Streptophyta</taxon>
        <taxon>Embryophyta</taxon>
        <taxon>Tracheophyta</taxon>
        <taxon>Spermatophyta</taxon>
        <taxon>Magnoliopsida</taxon>
        <taxon>Liliopsida</taxon>
        <taxon>Araceae</taxon>
        <taxon>Aroideae</taxon>
        <taxon>Colocasieae</taxon>
        <taxon>Colocasia</taxon>
    </lineage>
</organism>
<gene>
    <name evidence="6" type="ORF">Taro_056056</name>
</gene>
<evidence type="ECO:0000313" key="6">
    <source>
        <dbReference type="EMBL" id="MQM22995.1"/>
    </source>
</evidence>
<keyword evidence="5" id="KW-0732">Signal</keyword>
<reference evidence="6" key="1">
    <citation type="submission" date="2017-07" db="EMBL/GenBank/DDBJ databases">
        <title>Taro Niue Genome Assembly and Annotation.</title>
        <authorList>
            <person name="Atibalentja N."/>
            <person name="Keating K."/>
            <person name="Fields C.J."/>
        </authorList>
    </citation>
    <scope>NUCLEOTIDE SEQUENCE</scope>
    <source>
        <strain evidence="6">Niue_2</strain>
        <tissue evidence="6">Leaf</tissue>
    </source>
</reference>
<dbReference type="EMBL" id="NMUH01014686">
    <property type="protein sequence ID" value="MQM22995.1"/>
    <property type="molecule type" value="Genomic_DNA"/>
</dbReference>
<dbReference type="GO" id="GO:0004553">
    <property type="term" value="F:hydrolase activity, hydrolyzing O-glycosyl compounds"/>
    <property type="evidence" value="ECO:0007669"/>
    <property type="project" value="InterPro"/>
</dbReference>
<dbReference type="AlphaFoldDB" id="A0A843XW51"/>
<dbReference type="OrthoDB" id="1725701at2759"/>
<evidence type="ECO:0000313" key="7">
    <source>
        <dbReference type="Proteomes" id="UP000652761"/>
    </source>
</evidence>
<proteinExistence type="inferred from homology"/>
<dbReference type="Pfam" id="PF00332">
    <property type="entry name" value="Glyco_hydro_17"/>
    <property type="match status" value="1"/>
</dbReference>
<evidence type="ECO:0000256" key="2">
    <source>
        <dbReference type="ARBA" id="ARBA00022801"/>
    </source>
</evidence>
<comment type="caution">
    <text evidence="6">The sequence shown here is derived from an EMBL/GenBank/DDBJ whole genome shotgun (WGS) entry which is preliminary data.</text>
</comment>